<evidence type="ECO:0000313" key="3">
    <source>
        <dbReference type="Ensembl" id="ENSPCOP00000024000.1"/>
    </source>
</evidence>
<reference evidence="3" key="2">
    <citation type="submission" date="2025-09" db="UniProtKB">
        <authorList>
            <consortium name="Ensembl"/>
        </authorList>
    </citation>
    <scope>IDENTIFICATION</scope>
</reference>
<dbReference type="KEGG" id="pcoq:105820567"/>
<proteinExistence type="predicted"/>
<feature type="region of interest" description="Disordered" evidence="1">
    <location>
        <begin position="1"/>
        <end position="53"/>
    </location>
</feature>
<name>A0A2K6GCP4_PROCO</name>
<dbReference type="OMA" id="LDVYMRH"/>
<feature type="region of interest" description="Disordered" evidence="1">
    <location>
        <begin position="235"/>
        <end position="276"/>
    </location>
</feature>
<dbReference type="Pfam" id="PF09747">
    <property type="entry name" value="CCD97-like_C"/>
    <property type="match status" value="1"/>
</dbReference>
<feature type="compositionally biased region" description="Acidic residues" evidence="1">
    <location>
        <begin position="324"/>
        <end position="343"/>
    </location>
</feature>
<dbReference type="PANTHER" id="PTHR31840:SF1">
    <property type="entry name" value="COILED-COIL DOMAIN-CONTAINING PROTEIN 97"/>
    <property type="match status" value="1"/>
</dbReference>
<organism evidence="3 4">
    <name type="scientific">Propithecus coquereli</name>
    <name type="common">Coquerel's sifaka</name>
    <name type="synonym">Propithecus verreauxi coquereli</name>
    <dbReference type="NCBI Taxonomy" id="379532"/>
    <lineage>
        <taxon>Eukaryota</taxon>
        <taxon>Metazoa</taxon>
        <taxon>Chordata</taxon>
        <taxon>Craniata</taxon>
        <taxon>Vertebrata</taxon>
        <taxon>Euteleostomi</taxon>
        <taxon>Mammalia</taxon>
        <taxon>Eutheria</taxon>
        <taxon>Euarchontoglires</taxon>
        <taxon>Primates</taxon>
        <taxon>Strepsirrhini</taxon>
        <taxon>Lemuriformes</taxon>
        <taxon>Indriidae</taxon>
        <taxon>Propithecus</taxon>
    </lineage>
</organism>
<dbReference type="OrthoDB" id="333176at2759"/>
<dbReference type="Proteomes" id="UP000233160">
    <property type="component" value="Unassembled WGS sequence"/>
</dbReference>
<dbReference type="InterPro" id="IPR040233">
    <property type="entry name" value="CCD97-like_C"/>
</dbReference>
<dbReference type="AlphaFoldDB" id="A0A2K6GCP4"/>
<dbReference type="InterPro" id="IPR018613">
    <property type="entry name" value="Ccdc97-like"/>
</dbReference>
<feature type="compositionally biased region" description="Basic and acidic residues" evidence="1">
    <location>
        <begin position="262"/>
        <end position="276"/>
    </location>
</feature>
<reference evidence="3" key="1">
    <citation type="submission" date="2025-08" db="UniProtKB">
        <authorList>
            <consortium name="Ensembl"/>
        </authorList>
    </citation>
    <scope>IDENTIFICATION</scope>
</reference>
<evidence type="ECO:0000256" key="1">
    <source>
        <dbReference type="SAM" id="MobiDB-lite"/>
    </source>
</evidence>
<dbReference type="RefSeq" id="XP_012512527.1">
    <property type="nucleotide sequence ID" value="XM_012657073.1"/>
</dbReference>
<gene>
    <name evidence="3" type="primary">CCDC97</name>
</gene>
<keyword evidence="4" id="KW-1185">Reference proteome</keyword>
<sequence>MDAVATAAAAKEPDEGYTEPRPGLWGELSWTPVPSRPQDKVESAEGVPEALDNNAPRAEDAAVSAMLHAVAASRLPVCSQQQGEPDLTEQEKVAILGQLYHEKPLVFLERFRTGLREEHLACFGHLRGDHRADFYCAEVARRDTARPRTLRTRLRNRRYAALRELIQGGEYFSDEQMRFRAPLLYEQYIGQYLTQEELSARAPTQPSPKPGCPGTPACPLSDLLLQSYQERELQQRLLQQQEEEEACLEEEEEEEDSDEEDQRSGKDSEAWVPDSEERLILREEFTSRMHQHFLDGKDGDFDYSTVDDNPDFDNLDIVARDEEERYFDEEEPEDAPSPELDGD</sequence>
<evidence type="ECO:0000259" key="2">
    <source>
        <dbReference type="Pfam" id="PF09747"/>
    </source>
</evidence>
<dbReference type="GeneID" id="105820567"/>
<dbReference type="Ensembl" id="ENSPCOT00000034680.1">
    <property type="protein sequence ID" value="ENSPCOP00000024000.1"/>
    <property type="gene ID" value="ENSPCOG00000024155.1"/>
</dbReference>
<feature type="compositionally biased region" description="Acidic residues" evidence="1">
    <location>
        <begin position="241"/>
        <end position="261"/>
    </location>
</feature>
<accession>A0A2K6GCP4</accession>
<feature type="region of interest" description="Disordered" evidence="1">
    <location>
        <begin position="293"/>
        <end position="343"/>
    </location>
</feature>
<feature type="domain" description="CCD97-like C-terminal" evidence="2">
    <location>
        <begin position="156"/>
        <end position="330"/>
    </location>
</feature>
<dbReference type="STRING" id="379532.ENSPCOP00000024000"/>
<dbReference type="PANTHER" id="PTHR31840">
    <property type="entry name" value="COILED-COIL DOMAIN-CONTAINING PROTEIN 97"/>
    <property type="match status" value="1"/>
</dbReference>
<feature type="region of interest" description="Disordered" evidence="1">
    <location>
        <begin position="199"/>
        <end position="218"/>
    </location>
</feature>
<dbReference type="CTD" id="90324"/>
<evidence type="ECO:0000313" key="4">
    <source>
        <dbReference type="Proteomes" id="UP000233160"/>
    </source>
</evidence>
<dbReference type="GeneTree" id="ENSGT00390000015495"/>
<protein>
    <submittedName>
        <fullName evidence="3">Coiled-coil domain containing 97</fullName>
    </submittedName>
</protein>